<name>A0ABR1E8I3_NECAM</name>
<feature type="region of interest" description="Disordered" evidence="1">
    <location>
        <begin position="23"/>
        <end position="249"/>
    </location>
</feature>
<organism evidence="2 3">
    <name type="scientific">Necator americanus</name>
    <name type="common">Human hookworm</name>
    <dbReference type="NCBI Taxonomy" id="51031"/>
    <lineage>
        <taxon>Eukaryota</taxon>
        <taxon>Metazoa</taxon>
        <taxon>Ecdysozoa</taxon>
        <taxon>Nematoda</taxon>
        <taxon>Chromadorea</taxon>
        <taxon>Rhabditida</taxon>
        <taxon>Rhabditina</taxon>
        <taxon>Rhabditomorpha</taxon>
        <taxon>Strongyloidea</taxon>
        <taxon>Ancylostomatidae</taxon>
        <taxon>Bunostominae</taxon>
        <taxon>Necator</taxon>
    </lineage>
</organism>
<protein>
    <submittedName>
        <fullName evidence="2">Uncharacterized protein</fullName>
    </submittedName>
</protein>
<feature type="compositionally biased region" description="Basic and acidic residues" evidence="1">
    <location>
        <begin position="84"/>
        <end position="103"/>
    </location>
</feature>
<feature type="compositionally biased region" description="Basic and acidic residues" evidence="1">
    <location>
        <begin position="180"/>
        <end position="195"/>
    </location>
</feature>
<evidence type="ECO:0000256" key="1">
    <source>
        <dbReference type="SAM" id="MobiDB-lite"/>
    </source>
</evidence>
<feature type="compositionally biased region" description="Polar residues" evidence="1">
    <location>
        <begin position="311"/>
        <end position="324"/>
    </location>
</feature>
<proteinExistence type="predicted"/>
<feature type="compositionally biased region" description="Basic residues" evidence="1">
    <location>
        <begin position="212"/>
        <end position="221"/>
    </location>
</feature>
<feature type="compositionally biased region" description="Polar residues" evidence="1">
    <location>
        <begin position="196"/>
        <end position="210"/>
    </location>
</feature>
<sequence length="412" mass="46331">MAPWLIASGTLQRDFLYRWMERESRHSKEEEEELDRKIAQIREKNLKIEERKKEIDADRANYTDEPPRKPSKPSPPRTGNSKTAKGEWDREWDHGKTPAETWRENVPSIDILRKPSGRGGHQRSANRGQRGGQKSRGATRADGAQNPQVNKGSRLEGRVSVQQQESTNFRGRGRGRGGARHQDRNATHTDGELKNNGKNLDTNKNESAPSKQHPRNMRRNAKTSMSSKEDSAAKNPVVRKPTKRRYTEKYEIKKLLRRIVNKVEKNERKEKQAKVRAEREAHSDEPKGEVGKEAKEVKETTPTTKTPVKSPITSETSTVESALKSTVEPPLKAAVAVEEAPKPATNNVVVEVPEPTESKAANNVNDKVKTLSVEPETTTTTTTTTKKTDTTADANQNVIKLVEEKVLHIQMS</sequence>
<evidence type="ECO:0000313" key="3">
    <source>
        <dbReference type="Proteomes" id="UP001303046"/>
    </source>
</evidence>
<feature type="compositionally biased region" description="Basic and acidic residues" evidence="1">
    <location>
        <begin position="261"/>
        <end position="299"/>
    </location>
</feature>
<dbReference type="EMBL" id="JAVFWL010000005">
    <property type="protein sequence ID" value="KAK6759005.1"/>
    <property type="molecule type" value="Genomic_DNA"/>
</dbReference>
<feature type="compositionally biased region" description="Polar residues" evidence="1">
    <location>
        <begin position="160"/>
        <end position="169"/>
    </location>
</feature>
<gene>
    <name evidence="2" type="primary">Necator_chrV.g21100</name>
    <name evidence="2" type="ORF">RB195_016307</name>
</gene>
<keyword evidence="3" id="KW-1185">Reference proteome</keyword>
<feature type="compositionally biased region" description="Low complexity" evidence="1">
    <location>
        <begin position="300"/>
        <end position="309"/>
    </location>
</feature>
<dbReference type="Proteomes" id="UP001303046">
    <property type="component" value="Unassembled WGS sequence"/>
</dbReference>
<feature type="compositionally biased region" description="Low complexity" evidence="1">
    <location>
        <begin position="327"/>
        <end position="355"/>
    </location>
</feature>
<feature type="region of interest" description="Disordered" evidence="1">
    <location>
        <begin position="261"/>
        <end position="388"/>
    </location>
</feature>
<evidence type="ECO:0000313" key="2">
    <source>
        <dbReference type="EMBL" id="KAK6759005.1"/>
    </source>
</evidence>
<accession>A0ABR1E8I3</accession>
<reference evidence="2 3" key="1">
    <citation type="submission" date="2023-08" db="EMBL/GenBank/DDBJ databases">
        <title>A Necator americanus chromosomal reference genome.</title>
        <authorList>
            <person name="Ilik V."/>
            <person name="Petrzelkova K.J."/>
            <person name="Pardy F."/>
            <person name="Fuh T."/>
            <person name="Niatou-Singa F.S."/>
            <person name="Gouil Q."/>
            <person name="Baker L."/>
            <person name="Ritchie M.E."/>
            <person name="Jex A.R."/>
            <person name="Gazzola D."/>
            <person name="Li H."/>
            <person name="Toshio Fujiwara R."/>
            <person name="Zhan B."/>
            <person name="Aroian R.V."/>
            <person name="Pafco B."/>
            <person name="Schwarz E.M."/>
        </authorList>
    </citation>
    <scope>NUCLEOTIDE SEQUENCE [LARGE SCALE GENOMIC DNA]</scope>
    <source>
        <strain evidence="2 3">Aroian</strain>
        <tissue evidence="2">Whole animal</tissue>
    </source>
</reference>
<feature type="compositionally biased region" description="Basic and acidic residues" evidence="1">
    <location>
        <begin position="23"/>
        <end position="68"/>
    </location>
</feature>
<comment type="caution">
    <text evidence="2">The sequence shown here is derived from an EMBL/GenBank/DDBJ whole genome shotgun (WGS) entry which is preliminary data.</text>
</comment>